<keyword evidence="2" id="KW-1133">Transmembrane helix</keyword>
<dbReference type="Proteomes" id="UP000800082">
    <property type="component" value="Unassembled WGS sequence"/>
</dbReference>
<evidence type="ECO:0000256" key="1">
    <source>
        <dbReference type="SAM" id="MobiDB-lite"/>
    </source>
</evidence>
<dbReference type="GeneID" id="54345209"/>
<dbReference type="EMBL" id="ML978968">
    <property type="protein sequence ID" value="KAF1928578.1"/>
    <property type="molecule type" value="Genomic_DNA"/>
</dbReference>
<proteinExistence type="predicted"/>
<protein>
    <submittedName>
        <fullName evidence="3">Uncharacterized protein</fullName>
    </submittedName>
</protein>
<evidence type="ECO:0000313" key="3">
    <source>
        <dbReference type="EMBL" id="KAF1928578.1"/>
    </source>
</evidence>
<dbReference type="RefSeq" id="XP_033448826.1">
    <property type="nucleotide sequence ID" value="XM_033587563.1"/>
</dbReference>
<sequence length="165" mass="17748">MPCTRLLARAYYSNSNSPNSNKTAIVVGLVCGVLAIGIGIVTLICCSNRSTRHGPESLVARSQELRRENNGWWGAAPPHYETATERRRRNLEIRATMGGGSGIARGARSGRDAREGGPAPPEYQTPAPACRTGRRQLVPSPLPQENDAPPAYEPRAVWPTGVHAP</sequence>
<reference evidence="3" key="1">
    <citation type="journal article" date="2020" name="Stud. Mycol.">
        <title>101 Dothideomycetes genomes: a test case for predicting lifestyles and emergence of pathogens.</title>
        <authorList>
            <person name="Haridas S."/>
            <person name="Albert R."/>
            <person name="Binder M."/>
            <person name="Bloem J."/>
            <person name="Labutti K."/>
            <person name="Salamov A."/>
            <person name="Andreopoulos B."/>
            <person name="Baker S."/>
            <person name="Barry K."/>
            <person name="Bills G."/>
            <person name="Bluhm B."/>
            <person name="Cannon C."/>
            <person name="Castanera R."/>
            <person name="Culley D."/>
            <person name="Daum C."/>
            <person name="Ezra D."/>
            <person name="Gonzalez J."/>
            <person name="Henrissat B."/>
            <person name="Kuo A."/>
            <person name="Liang C."/>
            <person name="Lipzen A."/>
            <person name="Lutzoni F."/>
            <person name="Magnuson J."/>
            <person name="Mondo S."/>
            <person name="Nolan M."/>
            <person name="Ohm R."/>
            <person name="Pangilinan J."/>
            <person name="Park H.-J."/>
            <person name="Ramirez L."/>
            <person name="Alfaro M."/>
            <person name="Sun H."/>
            <person name="Tritt A."/>
            <person name="Yoshinaga Y."/>
            <person name="Zwiers L.-H."/>
            <person name="Turgeon B."/>
            <person name="Goodwin S."/>
            <person name="Spatafora J."/>
            <person name="Crous P."/>
            <person name="Grigoriev I."/>
        </authorList>
    </citation>
    <scope>NUCLEOTIDE SEQUENCE</scope>
    <source>
        <strain evidence="3">CBS 183.55</strain>
    </source>
</reference>
<keyword evidence="4" id="KW-1185">Reference proteome</keyword>
<dbReference type="OrthoDB" id="3798395at2759"/>
<dbReference type="AlphaFoldDB" id="A0A6A5RN65"/>
<name>A0A6A5RN65_9PLEO</name>
<accession>A0A6A5RN65</accession>
<feature type="transmembrane region" description="Helical" evidence="2">
    <location>
        <begin position="24"/>
        <end position="46"/>
    </location>
</feature>
<keyword evidence="2" id="KW-0812">Transmembrane</keyword>
<feature type="region of interest" description="Disordered" evidence="1">
    <location>
        <begin position="93"/>
        <end position="165"/>
    </location>
</feature>
<evidence type="ECO:0000256" key="2">
    <source>
        <dbReference type="SAM" id="Phobius"/>
    </source>
</evidence>
<keyword evidence="2" id="KW-0472">Membrane</keyword>
<gene>
    <name evidence="3" type="ORF">M421DRAFT_149624</name>
</gene>
<evidence type="ECO:0000313" key="4">
    <source>
        <dbReference type="Proteomes" id="UP000800082"/>
    </source>
</evidence>
<organism evidence="3 4">
    <name type="scientific">Didymella exigua CBS 183.55</name>
    <dbReference type="NCBI Taxonomy" id="1150837"/>
    <lineage>
        <taxon>Eukaryota</taxon>
        <taxon>Fungi</taxon>
        <taxon>Dikarya</taxon>
        <taxon>Ascomycota</taxon>
        <taxon>Pezizomycotina</taxon>
        <taxon>Dothideomycetes</taxon>
        <taxon>Pleosporomycetidae</taxon>
        <taxon>Pleosporales</taxon>
        <taxon>Pleosporineae</taxon>
        <taxon>Didymellaceae</taxon>
        <taxon>Didymella</taxon>
    </lineage>
</organism>